<evidence type="ECO:0000313" key="3">
    <source>
        <dbReference type="EMBL" id="SGZ51586.1"/>
    </source>
</evidence>
<feature type="domain" description="RRN6 beta-propeller" evidence="2">
    <location>
        <begin position="146"/>
        <end position="443"/>
    </location>
</feature>
<name>A0A1L0BN34_9ASCO</name>
<dbReference type="GO" id="GO:0070860">
    <property type="term" value="C:RNA polymerase I core factor complex"/>
    <property type="evidence" value="ECO:0007669"/>
    <property type="project" value="TreeGrafter"/>
</dbReference>
<dbReference type="Pfam" id="PF10214">
    <property type="entry name" value="Rrn6_beta-prop"/>
    <property type="match status" value="1"/>
</dbReference>
<dbReference type="InterPro" id="IPR048535">
    <property type="entry name" value="RRN6_beta-prop"/>
</dbReference>
<dbReference type="GO" id="GO:0001179">
    <property type="term" value="F:RNA polymerase I general transcription initiation factor binding"/>
    <property type="evidence" value="ECO:0007669"/>
    <property type="project" value="TreeGrafter"/>
</dbReference>
<accession>A0A1L0BN34</accession>
<dbReference type="Proteomes" id="UP000182259">
    <property type="component" value="Chromosome II"/>
</dbReference>
<gene>
    <name evidence="3" type="ORF">SAMEA4029009_CIC11G00000004903</name>
</gene>
<dbReference type="AlphaFoldDB" id="A0A1L0BN34"/>
<evidence type="ECO:0000256" key="1">
    <source>
        <dbReference type="SAM" id="MobiDB-lite"/>
    </source>
</evidence>
<protein>
    <submittedName>
        <fullName evidence="3">CIC11C00000004903</fullName>
    </submittedName>
</protein>
<proteinExistence type="predicted"/>
<dbReference type="InterPro" id="IPR019350">
    <property type="entry name" value="RNA_pol_I-sp_TIF_RRN6-like"/>
</dbReference>
<feature type="compositionally biased region" description="Low complexity" evidence="1">
    <location>
        <begin position="781"/>
        <end position="802"/>
    </location>
</feature>
<dbReference type="GO" id="GO:0042790">
    <property type="term" value="P:nucleolar large rRNA transcription by RNA polymerase I"/>
    <property type="evidence" value="ECO:0007669"/>
    <property type="project" value="TreeGrafter"/>
</dbReference>
<evidence type="ECO:0000259" key="2">
    <source>
        <dbReference type="Pfam" id="PF10214"/>
    </source>
</evidence>
<dbReference type="GO" id="GO:0001163">
    <property type="term" value="F:RNA polymerase I transcription regulatory region sequence-specific DNA binding"/>
    <property type="evidence" value="ECO:0007669"/>
    <property type="project" value="TreeGrafter"/>
</dbReference>
<feature type="region of interest" description="Disordered" evidence="1">
    <location>
        <begin position="774"/>
        <end position="886"/>
    </location>
</feature>
<reference evidence="3 4" key="1">
    <citation type="submission" date="2016-10" db="EMBL/GenBank/DDBJ databases">
        <authorList>
            <person name="de Groot N.N."/>
        </authorList>
    </citation>
    <scope>NUCLEOTIDE SEQUENCE [LARGE SCALE GENOMIC DNA]</scope>
    <source>
        <strain evidence="3 4">PYCC 4715</strain>
    </source>
</reference>
<dbReference type="EMBL" id="LT635765">
    <property type="protein sequence ID" value="SGZ51586.1"/>
    <property type="molecule type" value="Genomic_DNA"/>
</dbReference>
<feature type="compositionally biased region" description="Low complexity" evidence="1">
    <location>
        <begin position="854"/>
        <end position="864"/>
    </location>
</feature>
<dbReference type="PANTHER" id="PTHR28221">
    <property type="entry name" value="RNA POLYMERASE I-SPECIFIC TRANSCRIPTION INITIATION FACTOR RRN6"/>
    <property type="match status" value="1"/>
</dbReference>
<dbReference type="PANTHER" id="PTHR28221:SF2">
    <property type="entry name" value="RNA POLYMERASE I-SPECIFIC TRANSCRIPTION INITIATION FACTOR RRN6"/>
    <property type="match status" value="1"/>
</dbReference>
<organism evidence="3 4">
    <name type="scientific">Sungouiella intermedia</name>
    <dbReference type="NCBI Taxonomy" id="45354"/>
    <lineage>
        <taxon>Eukaryota</taxon>
        <taxon>Fungi</taxon>
        <taxon>Dikarya</taxon>
        <taxon>Ascomycota</taxon>
        <taxon>Saccharomycotina</taxon>
        <taxon>Pichiomycetes</taxon>
        <taxon>Metschnikowiaceae</taxon>
        <taxon>Sungouiella</taxon>
    </lineage>
</organism>
<evidence type="ECO:0000313" key="4">
    <source>
        <dbReference type="Proteomes" id="UP000182259"/>
    </source>
</evidence>
<feature type="compositionally biased region" description="Basic residues" evidence="1">
    <location>
        <begin position="876"/>
        <end position="886"/>
    </location>
</feature>
<feature type="compositionally biased region" description="Polar residues" evidence="1">
    <location>
        <begin position="814"/>
        <end position="847"/>
    </location>
</feature>
<sequence length="886" mass="98622">MWPAKRDLGTRITYGVLGNAIVVPEASGDSSYKPVVRFPRLRNHGLLFSPVLNSNFWIHPKTKPETKALPPPFGPNNNLFKYTNAVSEDIVGSLTSEAAILQDSKVYDPVQGSVVEMFEIGIGGFSHLVMVEGQRCFPKAKSNLVQMQAVTYVTGDISNVLNVTILMPRKKQVYDIDDDSLKMTPLGKMLVGVPKNTCQCEFTSEILQVVAFSSKWLAIRTRTDVTVLEYSWNNDPGEKRLELAKIGTIKSDILYGKDLAHLQVNPYVLNEFLLADKDGNIGIWQIDATSQIEPLPRIKLIPGSKGPEEFSNWRKVIWSNPNRLLLFSRTSVFLLALDTFERNKLITAQMWSHIQDVVVAGPFAFILTSKEILWTELTEELPLRRLVSWKHFLSDSDTSYRLSLVPCEDNQTFVCAAYSRCSPLIMIYTFGFVGKSPCSVRDPYYIWANCDLIDATLFKSTFSGVGKGTLLCLVEQGRNGEVCFSSLCGERKKAFKKNNMNEEDLHVHPLDLFTKIHIGEAVRAFELYSTEEILPLELKAIRNDNLDDTDQDDLIQQFASSLGANIELFFPASPDPGNQLSDQVQDSGVRPVKTLVDTMVKVPTSLASVAGYFPLWILDVEQLDNMIEQLGKHYESLGLNLENFVDYVSKNFNPKTTAPDPITVKNLRKRLGKTFKGAKNLDMTTILLATRLIQAACRDSSDQLQAALDAQIAGASDDVRSIIEEWDQPLEVDVEPVVLTYSSQIQTVPIIRTQPTQTMSQKQKKSRNGLLHRALTQSQVQSRPNSQSASRSVSRSATPSHSQSQALLEPSQLPLETSTQVLYSQPKASSEPLSSQNIRLDASQPSQAAHLHISLSPPSSQPSQGALRRSGPPTSQKRKKRKGGFA</sequence>